<organism evidence="2 3">
    <name type="scientific">Chrysodeixis includens</name>
    <name type="common">Soybean looper</name>
    <name type="synonym">Pseudoplusia includens</name>
    <dbReference type="NCBI Taxonomy" id="689277"/>
    <lineage>
        <taxon>Eukaryota</taxon>
        <taxon>Metazoa</taxon>
        <taxon>Ecdysozoa</taxon>
        <taxon>Arthropoda</taxon>
        <taxon>Hexapoda</taxon>
        <taxon>Insecta</taxon>
        <taxon>Pterygota</taxon>
        <taxon>Neoptera</taxon>
        <taxon>Endopterygota</taxon>
        <taxon>Lepidoptera</taxon>
        <taxon>Glossata</taxon>
        <taxon>Ditrysia</taxon>
        <taxon>Noctuoidea</taxon>
        <taxon>Noctuidae</taxon>
        <taxon>Plusiinae</taxon>
        <taxon>Chrysodeixis</taxon>
    </lineage>
</organism>
<feature type="transmembrane region" description="Helical" evidence="1">
    <location>
        <begin position="84"/>
        <end position="105"/>
    </location>
</feature>
<feature type="transmembrane region" description="Helical" evidence="1">
    <location>
        <begin position="59"/>
        <end position="78"/>
    </location>
</feature>
<reference evidence="2" key="1">
    <citation type="submission" date="2021-12" db="EMBL/GenBank/DDBJ databases">
        <authorList>
            <person name="King R."/>
        </authorList>
    </citation>
    <scope>NUCLEOTIDE SEQUENCE</scope>
</reference>
<keyword evidence="1" id="KW-0812">Transmembrane</keyword>
<protein>
    <submittedName>
        <fullName evidence="2">Uncharacterized protein</fullName>
    </submittedName>
</protein>
<gene>
    <name evidence="2" type="ORF">CINC_LOCUS6650</name>
</gene>
<keyword evidence="3" id="KW-1185">Reference proteome</keyword>
<dbReference type="Proteomes" id="UP001154114">
    <property type="component" value="Chromosome 21"/>
</dbReference>
<evidence type="ECO:0000313" key="3">
    <source>
        <dbReference type="Proteomes" id="UP001154114"/>
    </source>
</evidence>
<name>A0A9N8L3Q4_CHRIL</name>
<feature type="transmembrane region" description="Helical" evidence="1">
    <location>
        <begin position="14"/>
        <end position="32"/>
    </location>
</feature>
<accession>A0A9N8L3Q4</accession>
<keyword evidence="1" id="KW-0472">Membrane</keyword>
<keyword evidence="1" id="KW-1133">Transmembrane helix</keyword>
<sequence>MIFLIYSHILLQKFPLVYAVFQLIVIFIDLRIKTRALHIKIKTIACYYFFLIQSRIKPYFFPWCISFIVGNIIILASFFQRRDIHIQMCISNCFYSFILVFIYFFNFNFIRIV</sequence>
<dbReference type="AlphaFoldDB" id="A0A9N8L3Q4"/>
<evidence type="ECO:0000256" key="1">
    <source>
        <dbReference type="SAM" id="Phobius"/>
    </source>
</evidence>
<proteinExistence type="predicted"/>
<dbReference type="EMBL" id="LR824024">
    <property type="protein sequence ID" value="CAD0204341.1"/>
    <property type="molecule type" value="Genomic_DNA"/>
</dbReference>
<evidence type="ECO:0000313" key="2">
    <source>
        <dbReference type="EMBL" id="CAD0204341.1"/>
    </source>
</evidence>